<organism evidence="3 4">
    <name type="scientific">Candidatus Endonucleibacter bathymodioli</name>
    <dbReference type="NCBI Taxonomy" id="539814"/>
    <lineage>
        <taxon>Bacteria</taxon>
        <taxon>Pseudomonadati</taxon>
        <taxon>Pseudomonadota</taxon>
        <taxon>Gammaproteobacteria</taxon>
        <taxon>Oceanospirillales</taxon>
        <taxon>Endozoicomonadaceae</taxon>
        <taxon>Candidatus Endonucleibacter</taxon>
    </lineage>
</organism>
<evidence type="ECO:0000256" key="2">
    <source>
        <dbReference type="ARBA" id="ARBA00023043"/>
    </source>
</evidence>
<dbReference type="InterPro" id="IPR036770">
    <property type="entry name" value="Ankyrin_rpt-contain_sf"/>
</dbReference>
<dbReference type="Pfam" id="PF12796">
    <property type="entry name" value="Ank_2"/>
    <property type="match status" value="1"/>
</dbReference>
<dbReference type="SUPFAM" id="SSF48403">
    <property type="entry name" value="Ankyrin repeat"/>
    <property type="match status" value="1"/>
</dbReference>
<proteinExistence type="predicted"/>
<dbReference type="EMBL" id="JASXSV010000036">
    <property type="protein sequence ID" value="MDP0590236.1"/>
    <property type="molecule type" value="Genomic_DNA"/>
</dbReference>
<reference evidence="3 4" key="1">
    <citation type="journal article" date="2023" name="bioRxiv">
        <title>An intranuclear bacterial parasite of deep-sea mussels expresses apoptosis inhibitors acquired from its host.</title>
        <authorList>
            <person name="Gonzalez Porras M.A."/>
            <person name="Assie A."/>
            <person name="Tietjen M."/>
            <person name="Violette M."/>
            <person name="Kleiner M."/>
            <person name="Gruber-Vodicka H."/>
            <person name="Dubilier N."/>
            <person name="Leisch N."/>
        </authorList>
    </citation>
    <scope>NUCLEOTIDE SEQUENCE [LARGE SCALE GENOMIC DNA]</scope>
    <source>
        <strain evidence="3">IAP13</strain>
    </source>
</reference>
<keyword evidence="4" id="KW-1185">Reference proteome</keyword>
<dbReference type="PANTHER" id="PTHR24173">
    <property type="entry name" value="ANKYRIN REPEAT CONTAINING"/>
    <property type="match status" value="1"/>
</dbReference>
<sequence>MTNAQKEELLAGKNADGCSALYIACQYGRREIVTILMAAIFSNLDLTNAQKAELLAAKDADGCSALYIACKNGHPETVTALFTALFTAICNGDINLSHAKKQSCLLGKMEMVVLHCI</sequence>
<accession>A0AA90SNL8</accession>
<dbReference type="Proteomes" id="UP001178148">
    <property type="component" value="Unassembled WGS sequence"/>
</dbReference>
<protein>
    <submittedName>
        <fullName evidence="3">Ankyrin repeat domain-containing protein</fullName>
    </submittedName>
</protein>
<dbReference type="Gene3D" id="1.25.40.20">
    <property type="entry name" value="Ankyrin repeat-containing domain"/>
    <property type="match status" value="1"/>
</dbReference>
<evidence type="ECO:0000256" key="1">
    <source>
        <dbReference type="ARBA" id="ARBA00022737"/>
    </source>
</evidence>
<dbReference type="AlphaFoldDB" id="A0AA90SNL8"/>
<dbReference type="SMART" id="SM00248">
    <property type="entry name" value="ANK"/>
    <property type="match status" value="2"/>
</dbReference>
<dbReference type="InterPro" id="IPR002110">
    <property type="entry name" value="Ankyrin_rpt"/>
</dbReference>
<name>A0AA90SNL8_9GAMM</name>
<keyword evidence="2" id="KW-0040">ANK repeat</keyword>
<comment type="caution">
    <text evidence="3">The sequence shown here is derived from an EMBL/GenBank/DDBJ whole genome shotgun (WGS) entry which is preliminary data.</text>
</comment>
<evidence type="ECO:0000313" key="3">
    <source>
        <dbReference type="EMBL" id="MDP0590236.1"/>
    </source>
</evidence>
<keyword evidence="1" id="KW-0677">Repeat</keyword>
<evidence type="ECO:0000313" key="4">
    <source>
        <dbReference type="Proteomes" id="UP001178148"/>
    </source>
</evidence>
<gene>
    <name evidence="3" type="ORF">QS748_14025</name>
</gene>
<dbReference type="PANTHER" id="PTHR24173:SF74">
    <property type="entry name" value="ANKYRIN REPEAT DOMAIN-CONTAINING PROTEIN 16"/>
    <property type="match status" value="1"/>
</dbReference>